<name>A0A369BU04_9GAMM</name>
<evidence type="ECO:0000313" key="1">
    <source>
        <dbReference type="EMBL" id="RCX24861.1"/>
    </source>
</evidence>
<proteinExistence type="predicted"/>
<keyword evidence="2" id="KW-1185">Reference proteome</keyword>
<sequence length="82" mass="9192">MVSLRIRVFKGGESSPETTVSIPVAMLRFAARLLPRQTAGALREKGIELEEIIRLADNPEARGTLIEVQEHRKDQRIVIALE</sequence>
<gene>
    <name evidence="1" type="ORF">DFQ59_11417</name>
</gene>
<reference evidence="1 2" key="1">
    <citation type="submission" date="2018-07" db="EMBL/GenBank/DDBJ databases">
        <title>Genomic Encyclopedia of Type Strains, Phase IV (KMG-IV): sequencing the most valuable type-strain genomes for metagenomic binning, comparative biology and taxonomic classification.</title>
        <authorList>
            <person name="Goeker M."/>
        </authorList>
    </citation>
    <scope>NUCLEOTIDE SEQUENCE [LARGE SCALE GENOMIC DNA]</scope>
    <source>
        <strain evidence="1 2">DSM 26407</strain>
    </source>
</reference>
<accession>A0A369BU04</accession>
<dbReference type="OrthoDB" id="5905729at2"/>
<evidence type="ECO:0000313" key="2">
    <source>
        <dbReference type="Proteomes" id="UP000252707"/>
    </source>
</evidence>
<dbReference type="AlphaFoldDB" id="A0A369BU04"/>
<dbReference type="EMBL" id="QPJY01000014">
    <property type="protein sequence ID" value="RCX24861.1"/>
    <property type="molecule type" value="Genomic_DNA"/>
</dbReference>
<dbReference type="RefSeq" id="WP_114281064.1">
    <property type="nucleotide sequence ID" value="NZ_QPJY01000014.1"/>
</dbReference>
<dbReference type="Proteomes" id="UP000252707">
    <property type="component" value="Unassembled WGS sequence"/>
</dbReference>
<comment type="caution">
    <text evidence="1">The sequence shown here is derived from an EMBL/GenBank/DDBJ whole genome shotgun (WGS) entry which is preliminary data.</text>
</comment>
<protein>
    <submittedName>
        <fullName evidence="1">Uncharacterized protein</fullName>
    </submittedName>
</protein>
<organism evidence="1 2">
    <name type="scientific">Thioalbus denitrificans</name>
    <dbReference type="NCBI Taxonomy" id="547122"/>
    <lineage>
        <taxon>Bacteria</taxon>
        <taxon>Pseudomonadati</taxon>
        <taxon>Pseudomonadota</taxon>
        <taxon>Gammaproteobacteria</taxon>
        <taxon>Chromatiales</taxon>
        <taxon>Ectothiorhodospiraceae</taxon>
        <taxon>Thioalbus</taxon>
    </lineage>
</organism>